<evidence type="ECO:0000313" key="2">
    <source>
        <dbReference type="EnsemblMetazoa" id="AALFPA23_024320.P36264"/>
    </source>
</evidence>
<feature type="compositionally biased region" description="Polar residues" evidence="1">
    <location>
        <begin position="261"/>
        <end position="278"/>
    </location>
</feature>
<dbReference type="GeneID" id="134284224"/>
<reference evidence="2" key="2">
    <citation type="submission" date="2025-05" db="UniProtKB">
        <authorList>
            <consortium name="EnsemblMetazoa"/>
        </authorList>
    </citation>
    <scope>IDENTIFICATION</scope>
    <source>
        <strain evidence="2">Foshan</strain>
    </source>
</reference>
<feature type="region of interest" description="Disordered" evidence="1">
    <location>
        <begin position="236"/>
        <end position="321"/>
    </location>
</feature>
<keyword evidence="3" id="KW-1185">Reference proteome</keyword>
<protein>
    <submittedName>
        <fullName evidence="2">Uncharacterized protein</fullName>
    </submittedName>
</protein>
<proteinExistence type="predicted"/>
<organism evidence="2 3">
    <name type="scientific">Aedes albopictus</name>
    <name type="common">Asian tiger mosquito</name>
    <name type="synonym">Stegomyia albopicta</name>
    <dbReference type="NCBI Taxonomy" id="7160"/>
    <lineage>
        <taxon>Eukaryota</taxon>
        <taxon>Metazoa</taxon>
        <taxon>Ecdysozoa</taxon>
        <taxon>Arthropoda</taxon>
        <taxon>Hexapoda</taxon>
        <taxon>Insecta</taxon>
        <taxon>Pterygota</taxon>
        <taxon>Neoptera</taxon>
        <taxon>Endopterygota</taxon>
        <taxon>Diptera</taxon>
        <taxon>Nematocera</taxon>
        <taxon>Culicoidea</taxon>
        <taxon>Culicidae</taxon>
        <taxon>Culicinae</taxon>
        <taxon>Aedini</taxon>
        <taxon>Aedes</taxon>
        <taxon>Stegomyia</taxon>
    </lineage>
</organism>
<sequence length="321" mass="35646">MSGFRKNSFVIDLSVMPVRPKLSVVQDFVFSKMTLDMNLVKNLQTSISKSQVIIEVDSAASAEQIIAQHNLKHSLEHDNQMYPIPVHSVDNAIEVKVYDLPPHMPNNLIASHFSHFGKIISVRNDVWKDYFPGVPNGVRIIRMEVLKPIPSYVPVAGELSYVLYSNQTKTCRHCAQKIHIGKSCSAARKEATTNADEFPTLAQIVSGVADDSANESEHVVELMDDSESCDGSIISEEIIEETPMMEVQKEKRKPKSKSEAAGNSTPEQAISPKPSTSKKTADTESEFDPQGGRKRPLSPKLSEPENHQPPRSSKTQRQLSK</sequence>
<dbReference type="Proteomes" id="UP000069940">
    <property type="component" value="Unassembled WGS sequence"/>
</dbReference>
<dbReference type="EnsemblMetazoa" id="AALFPA23_024320.R36264">
    <property type="protein sequence ID" value="AALFPA23_024320.P36264"/>
    <property type="gene ID" value="AALFPA23_024320"/>
</dbReference>
<evidence type="ECO:0000313" key="3">
    <source>
        <dbReference type="Proteomes" id="UP000069940"/>
    </source>
</evidence>
<feature type="compositionally biased region" description="Polar residues" evidence="1">
    <location>
        <begin position="309"/>
        <end position="321"/>
    </location>
</feature>
<dbReference type="RefSeq" id="XP_062698864.1">
    <property type="nucleotide sequence ID" value="XM_062842880.1"/>
</dbReference>
<name>A0ABM2A4B8_AEDAL</name>
<accession>A0ABM2A4B8</accession>
<reference evidence="3" key="1">
    <citation type="journal article" date="2015" name="Proc. Natl. Acad. Sci. U.S.A.">
        <title>Genome sequence of the Asian Tiger mosquito, Aedes albopictus, reveals insights into its biology, genetics, and evolution.</title>
        <authorList>
            <person name="Chen X.G."/>
            <person name="Jiang X."/>
            <person name="Gu J."/>
            <person name="Xu M."/>
            <person name="Wu Y."/>
            <person name="Deng Y."/>
            <person name="Zhang C."/>
            <person name="Bonizzoni M."/>
            <person name="Dermauw W."/>
            <person name="Vontas J."/>
            <person name="Armbruster P."/>
            <person name="Huang X."/>
            <person name="Yang Y."/>
            <person name="Zhang H."/>
            <person name="He W."/>
            <person name="Peng H."/>
            <person name="Liu Y."/>
            <person name="Wu K."/>
            <person name="Chen J."/>
            <person name="Lirakis M."/>
            <person name="Topalis P."/>
            <person name="Van Leeuwen T."/>
            <person name="Hall A.B."/>
            <person name="Jiang X."/>
            <person name="Thorpe C."/>
            <person name="Mueller R.L."/>
            <person name="Sun C."/>
            <person name="Waterhouse R.M."/>
            <person name="Yan G."/>
            <person name="Tu Z.J."/>
            <person name="Fang X."/>
            <person name="James A.A."/>
        </authorList>
    </citation>
    <scope>NUCLEOTIDE SEQUENCE [LARGE SCALE GENOMIC DNA]</scope>
    <source>
        <strain evidence="3">Foshan</strain>
    </source>
</reference>
<evidence type="ECO:0000256" key="1">
    <source>
        <dbReference type="SAM" id="MobiDB-lite"/>
    </source>
</evidence>